<feature type="compositionally biased region" description="Pro residues" evidence="1">
    <location>
        <begin position="83"/>
        <end position="92"/>
    </location>
</feature>
<keyword evidence="4" id="KW-1185">Reference proteome</keyword>
<dbReference type="VEuPathDB" id="VectorBase:ISCI018496"/>
<evidence type="ECO:0000313" key="4">
    <source>
        <dbReference type="Proteomes" id="UP000001555"/>
    </source>
</evidence>
<sequence length="92" mass="9527">MVGTGAMVVMAAMADTTENTDTDIRDTAMGTAATDTETGTTADTTPDIMEGTAIMEVEANKPENKDGGWTGRHVIGLQRSPIVSPPPEVFAG</sequence>
<protein>
    <submittedName>
        <fullName evidence="2 3">Uncharacterized protein</fullName>
    </submittedName>
</protein>
<evidence type="ECO:0000256" key="1">
    <source>
        <dbReference type="SAM" id="MobiDB-lite"/>
    </source>
</evidence>
<proteinExistence type="predicted"/>
<organism>
    <name type="scientific">Ixodes scapularis</name>
    <name type="common">Black-legged tick</name>
    <name type="synonym">Deer tick</name>
    <dbReference type="NCBI Taxonomy" id="6945"/>
    <lineage>
        <taxon>Eukaryota</taxon>
        <taxon>Metazoa</taxon>
        <taxon>Ecdysozoa</taxon>
        <taxon>Arthropoda</taxon>
        <taxon>Chelicerata</taxon>
        <taxon>Arachnida</taxon>
        <taxon>Acari</taxon>
        <taxon>Parasitiformes</taxon>
        <taxon>Ixodida</taxon>
        <taxon>Ixodoidea</taxon>
        <taxon>Ixodidae</taxon>
        <taxon>Ixodinae</taxon>
        <taxon>Ixodes</taxon>
    </lineage>
</organism>
<dbReference type="EnsemblMetazoa" id="ISCW018496-RA">
    <property type="protein sequence ID" value="ISCW018496-PA"/>
    <property type="gene ID" value="ISCW018496"/>
</dbReference>
<feature type="region of interest" description="Disordered" evidence="1">
    <location>
        <begin position="59"/>
        <end position="92"/>
    </location>
</feature>
<dbReference type="HOGENOM" id="CLU_2415711_0_0_1"/>
<dbReference type="EMBL" id="ABJB010713408">
    <property type="status" value="NOT_ANNOTATED_CDS"/>
    <property type="molecule type" value="Genomic_DNA"/>
</dbReference>
<reference evidence="3" key="2">
    <citation type="submission" date="2020-05" db="UniProtKB">
        <authorList>
            <consortium name="EnsemblMetazoa"/>
        </authorList>
    </citation>
    <scope>IDENTIFICATION</scope>
    <source>
        <strain evidence="3">wikel</strain>
    </source>
</reference>
<evidence type="ECO:0000313" key="3">
    <source>
        <dbReference type="EnsemblMetazoa" id="ISCW018496-PA"/>
    </source>
</evidence>
<dbReference type="VEuPathDB" id="VectorBase:ISCW018496"/>
<reference evidence="2 4" key="1">
    <citation type="submission" date="2008-03" db="EMBL/GenBank/DDBJ databases">
        <title>Annotation of Ixodes scapularis.</title>
        <authorList>
            <consortium name="Ixodes scapularis Genome Project Consortium"/>
            <person name="Caler E."/>
            <person name="Hannick L.I."/>
            <person name="Bidwell S."/>
            <person name="Joardar V."/>
            <person name="Thiagarajan M."/>
            <person name="Amedeo P."/>
            <person name="Galinsky K.J."/>
            <person name="Schobel S."/>
            <person name="Inman J."/>
            <person name="Hostetler J."/>
            <person name="Miller J."/>
            <person name="Hammond M."/>
            <person name="Megy K."/>
            <person name="Lawson D."/>
            <person name="Kodira C."/>
            <person name="Sutton G."/>
            <person name="Meyer J."/>
            <person name="Hill C.A."/>
            <person name="Birren B."/>
            <person name="Nene V."/>
            <person name="Collins F."/>
            <person name="Alarcon-Chaidez F."/>
            <person name="Wikel S."/>
            <person name="Strausberg R."/>
        </authorList>
    </citation>
    <scope>NUCLEOTIDE SEQUENCE [LARGE SCALE GENOMIC DNA]</scope>
    <source>
        <strain evidence="4">Wikel</strain>
        <strain evidence="2">Wikel colony</strain>
    </source>
</reference>
<dbReference type="AlphaFoldDB" id="B7PMZ9"/>
<dbReference type="InParanoid" id="B7PMZ9"/>
<evidence type="ECO:0000313" key="2">
    <source>
        <dbReference type="EMBL" id="EEC07971.1"/>
    </source>
</evidence>
<dbReference type="EMBL" id="DS749722">
    <property type="protein sequence ID" value="EEC07971.1"/>
    <property type="molecule type" value="Genomic_DNA"/>
</dbReference>
<gene>
    <name evidence="2" type="ORF">IscW_ISCW018496</name>
</gene>
<dbReference type="Proteomes" id="UP000001555">
    <property type="component" value="Unassembled WGS sequence"/>
</dbReference>
<dbReference type="PaxDb" id="6945-B7PMZ9"/>
<name>B7PMZ9_IXOSC</name>
<accession>B7PMZ9</accession>
<dbReference type="EMBL" id="ABJB010775176">
    <property type="status" value="NOT_ANNOTATED_CDS"/>
    <property type="molecule type" value="Genomic_DNA"/>
</dbReference>